<feature type="region of interest" description="Disordered" evidence="1">
    <location>
        <begin position="1"/>
        <end position="23"/>
    </location>
</feature>
<proteinExistence type="predicted"/>
<dbReference type="AlphaFoldDB" id="A0AAD7CLX1"/>
<comment type="caution">
    <text evidence="2">The sequence shown here is derived from an EMBL/GenBank/DDBJ whole genome shotgun (WGS) entry which is preliminary data.</text>
</comment>
<evidence type="ECO:0000313" key="3">
    <source>
        <dbReference type="Proteomes" id="UP001221757"/>
    </source>
</evidence>
<keyword evidence="3" id="KW-1185">Reference proteome</keyword>
<sequence>MRANTAAGRNVMDPNPDSEESNFPQIINDTRMIFSYGPADDADEWWMPWGRLRGFVEQ</sequence>
<accession>A0AAD7CLX1</accession>
<dbReference type="Proteomes" id="UP001221757">
    <property type="component" value="Unassembled WGS sequence"/>
</dbReference>
<protein>
    <submittedName>
        <fullName evidence="2">Uncharacterized protein</fullName>
    </submittedName>
</protein>
<evidence type="ECO:0000256" key="1">
    <source>
        <dbReference type="SAM" id="MobiDB-lite"/>
    </source>
</evidence>
<dbReference type="EMBL" id="JARKIE010000360">
    <property type="protein sequence ID" value="KAJ7651768.1"/>
    <property type="molecule type" value="Genomic_DNA"/>
</dbReference>
<organism evidence="2 3">
    <name type="scientific">Mycena rosella</name>
    <name type="common">Pink bonnet</name>
    <name type="synonym">Agaricus rosellus</name>
    <dbReference type="NCBI Taxonomy" id="1033263"/>
    <lineage>
        <taxon>Eukaryota</taxon>
        <taxon>Fungi</taxon>
        <taxon>Dikarya</taxon>
        <taxon>Basidiomycota</taxon>
        <taxon>Agaricomycotina</taxon>
        <taxon>Agaricomycetes</taxon>
        <taxon>Agaricomycetidae</taxon>
        <taxon>Agaricales</taxon>
        <taxon>Marasmiineae</taxon>
        <taxon>Mycenaceae</taxon>
        <taxon>Mycena</taxon>
    </lineage>
</organism>
<gene>
    <name evidence="2" type="ORF">B0H17DRAFT_1215229</name>
</gene>
<reference evidence="2" key="1">
    <citation type="submission" date="2023-03" db="EMBL/GenBank/DDBJ databases">
        <title>Massive genome expansion in bonnet fungi (Mycena s.s.) driven by repeated elements and novel gene families across ecological guilds.</title>
        <authorList>
            <consortium name="Lawrence Berkeley National Laboratory"/>
            <person name="Harder C.B."/>
            <person name="Miyauchi S."/>
            <person name="Viragh M."/>
            <person name="Kuo A."/>
            <person name="Thoen E."/>
            <person name="Andreopoulos B."/>
            <person name="Lu D."/>
            <person name="Skrede I."/>
            <person name="Drula E."/>
            <person name="Henrissat B."/>
            <person name="Morin E."/>
            <person name="Kohler A."/>
            <person name="Barry K."/>
            <person name="LaButti K."/>
            <person name="Morin E."/>
            <person name="Salamov A."/>
            <person name="Lipzen A."/>
            <person name="Mereny Z."/>
            <person name="Hegedus B."/>
            <person name="Baldrian P."/>
            <person name="Stursova M."/>
            <person name="Weitz H."/>
            <person name="Taylor A."/>
            <person name="Grigoriev I.V."/>
            <person name="Nagy L.G."/>
            <person name="Martin F."/>
            <person name="Kauserud H."/>
        </authorList>
    </citation>
    <scope>NUCLEOTIDE SEQUENCE</scope>
    <source>
        <strain evidence="2">CBHHK067</strain>
    </source>
</reference>
<evidence type="ECO:0000313" key="2">
    <source>
        <dbReference type="EMBL" id="KAJ7651768.1"/>
    </source>
</evidence>
<name>A0AAD7CLX1_MYCRO</name>